<sequence length="244" mass="27609">MAQIFILPQLKSVTKEEVLDIVKSLKKRKATGSDKVSNELLKACSEELAPILADFFTDMFKQSVHLNEFKHAITTLLLKPFKPKGRTKSYRPVVLSSNIGKVFEKLIANRFRYLAETHKLLLTLRFGSPGRDTTKALQAILSPFYTGWCTKHQTTLLSLDITGAFDCVDRAKLLQVLVDKGIPDWLIRLTASFLSDRSTTLNMLGIMFDPFWVDIGIPQESPLSPILFLFSASSRLTLFERRTL</sequence>
<proteinExistence type="predicted"/>
<evidence type="ECO:0000259" key="1">
    <source>
        <dbReference type="PROSITE" id="PS50878"/>
    </source>
</evidence>
<dbReference type="PANTHER" id="PTHR19446">
    <property type="entry name" value="REVERSE TRANSCRIPTASES"/>
    <property type="match status" value="1"/>
</dbReference>
<gene>
    <name evidence="2" type="ORF">ALTATR162_LOCUS9527</name>
</gene>
<evidence type="ECO:0000313" key="2">
    <source>
        <dbReference type="EMBL" id="CAG5180968.1"/>
    </source>
</evidence>
<keyword evidence="3" id="KW-1185">Reference proteome</keyword>
<dbReference type="Pfam" id="PF00078">
    <property type="entry name" value="RVT_1"/>
    <property type="match status" value="1"/>
</dbReference>
<reference evidence="2" key="1">
    <citation type="submission" date="2021-05" db="EMBL/GenBank/DDBJ databases">
        <authorList>
            <person name="Stam R."/>
        </authorList>
    </citation>
    <scope>NUCLEOTIDE SEQUENCE</scope>
    <source>
        <strain evidence="2">CS162</strain>
    </source>
</reference>
<dbReference type="OrthoDB" id="3935025at2759"/>
<comment type="caution">
    <text evidence="2">The sequence shown here is derived from an EMBL/GenBank/DDBJ whole genome shotgun (WGS) entry which is preliminary data.</text>
</comment>
<evidence type="ECO:0000313" key="3">
    <source>
        <dbReference type="Proteomes" id="UP000676310"/>
    </source>
</evidence>
<dbReference type="Proteomes" id="UP000676310">
    <property type="component" value="Unassembled WGS sequence"/>
</dbReference>
<organism evidence="2 3">
    <name type="scientific">Alternaria atra</name>
    <dbReference type="NCBI Taxonomy" id="119953"/>
    <lineage>
        <taxon>Eukaryota</taxon>
        <taxon>Fungi</taxon>
        <taxon>Dikarya</taxon>
        <taxon>Ascomycota</taxon>
        <taxon>Pezizomycotina</taxon>
        <taxon>Dothideomycetes</taxon>
        <taxon>Pleosporomycetidae</taxon>
        <taxon>Pleosporales</taxon>
        <taxon>Pleosporineae</taxon>
        <taxon>Pleosporaceae</taxon>
        <taxon>Alternaria</taxon>
        <taxon>Alternaria sect. Ulocladioides</taxon>
    </lineage>
</organism>
<dbReference type="GeneID" id="67021758"/>
<feature type="domain" description="Reverse transcriptase" evidence="1">
    <location>
        <begin position="58"/>
        <end position="244"/>
    </location>
</feature>
<dbReference type="AlphaFoldDB" id="A0A8J2N5H8"/>
<dbReference type="PROSITE" id="PS50878">
    <property type="entry name" value="RT_POL"/>
    <property type="match status" value="1"/>
</dbReference>
<accession>A0A8J2N5H8</accession>
<name>A0A8J2N5H8_9PLEO</name>
<dbReference type="RefSeq" id="XP_043173096.1">
    <property type="nucleotide sequence ID" value="XM_043317161.1"/>
</dbReference>
<dbReference type="InterPro" id="IPR000477">
    <property type="entry name" value="RT_dom"/>
</dbReference>
<protein>
    <recommendedName>
        <fullName evidence="1">Reverse transcriptase domain-containing protein</fullName>
    </recommendedName>
</protein>
<dbReference type="EMBL" id="CAJRGZ010000025">
    <property type="protein sequence ID" value="CAG5180968.1"/>
    <property type="molecule type" value="Genomic_DNA"/>
</dbReference>